<comment type="subcellular location">
    <subcellularLocation>
        <location evidence="1">Nucleus</location>
    </subcellularLocation>
</comment>
<protein>
    <recommendedName>
        <fullName evidence="8">B-cell CLL/lymphoma 6 member B protein</fullName>
    </recommendedName>
    <alternativeName>
        <fullName evidence="9">Bcl6-associated zinc finger protein</fullName>
    </alternativeName>
</protein>
<evidence type="ECO:0000256" key="8">
    <source>
        <dbReference type="ARBA" id="ARBA00067303"/>
    </source>
</evidence>
<dbReference type="Gene3D" id="3.30.160.60">
    <property type="entry name" value="Classic Zinc Finger"/>
    <property type="match status" value="5"/>
</dbReference>
<keyword evidence="15" id="KW-1185">Reference proteome</keyword>
<keyword evidence="4 10" id="KW-0863">Zinc-finger</keyword>
<organism evidence="14 15">
    <name type="scientific">Cnephaeus nilssonii</name>
    <name type="common">Northern bat</name>
    <name type="synonym">Eptesicus nilssonii</name>
    <dbReference type="NCBI Taxonomy" id="3371016"/>
    <lineage>
        <taxon>Eukaryota</taxon>
        <taxon>Metazoa</taxon>
        <taxon>Chordata</taxon>
        <taxon>Craniata</taxon>
        <taxon>Vertebrata</taxon>
        <taxon>Euteleostomi</taxon>
        <taxon>Mammalia</taxon>
        <taxon>Eutheria</taxon>
        <taxon>Laurasiatheria</taxon>
        <taxon>Chiroptera</taxon>
        <taxon>Yangochiroptera</taxon>
        <taxon>Vespertilionidae</taxon>
        <taxon>Cnephaeus</taxon>
    </lineage>
</organism>
<dbReference type="Gene3D" id="3.30.710.10">
    <property type="entry name" value="Potassium Channel Kv1.1, Chain A"/>
    <property type="match status" value="1"/>
</dbReference>
<dbReference type="SUPFAM" id="SSF54695">
    <property type="entry name" value="POZ domain"/>
    <property type="match status" value="1"/>
</dbReference>
<comment type="caution">
    <text evidence="14">The sequence shown here is derived from an EMBL/GenBank/DDBJ whole genome shotgun (WGS) entry which is preliminary data.</text>
</comment>
<dbReference type="Proteomes" id="UP001177744">
    <property type="component" value="Unassembled WGS sequence"/>
</dbReference>
<dbReference type="EMBL" id="JAULJE010000020">
    <property type="protein sequence ID" value="KAK1331595.1"/>
    <property type="molecule type" value="Genomic_DNA"/>
</dbReference>
<dbReference type="GO" id="GO:0005634">
    <property type="term" value="C:nucleus"/>
    <property type="evidence" value="ECO:0007669"/>
    <property type="project" value="UniProtKB-SubCell"/>
</dbReference>
<dbReference type="PROSITE" id="PS00028">
    <property type="entry name" value="ZINC_FINGER_C2H2_1"/>
    <property type="match status" value="5"/>
</dbReference>
<keyword evidence="2" id="KW-0479">Metal-binding</keyword>
<dbReference type="FunFam" id="3.30.160.60:FF:000105">
    <property type="entry name" value="B-cell CLL/lymphoma 6, member B"/>
    <property type="match status" value="2"/>
</dbReference>
<feature type="compositionally biased region" description="Low complexity" evidence="11">
    <location>
        <begin position="226"/>
        <end position="247"/>
    </location>
</feature>
<evidence type="ECO:0000256" key="1">
    <source>
        <dbReference type="ARBA" id="ARBA00004123"/>
    </source>
</evidence>
<evidence type="ECO:0000313" key="15">
    <source>
        <dbReference type="Proteomes" id="UP001177744"/>
    </source>
</evidence>
<reference evidence="14" key="1">
    <citation type="submission" date="2023-06" db="EMBL/GenBank/DDBJ databases">
        <title>Reference genome for the Northern bat (Eptesicus nilssonii), a most northern bat species.</title>
        <authorList>
            <person name="Laine V.N."/>
            <person name="Pulliainen A.T."/>
            <person name="Lilley T.M."/>
        </authorList>
    </citation>
    <scope>NUCLEOTIDE SEQUENCE</scope>
    <source>
        <strain evidence="14">BLF_Eptnil</strain>
        <tissue evidence="14">Kidney</tissue>
    </source>
</reference>
<dbReference type="PANTHER" id="PTHR46105">
    <property type="entry name" value="AGAP004733-PA"/>
    <property type="match status" value="1"/>
</dbReference>
<feature type="region of interest" description="Disordered" evidence="11">
    <location>
        <begin position="212"/>
        <end position="247"/>
    </location>
</feature>
<name>A0AA40HIY3_CNENI</name>
<evidence type="ECO:0000256" key="7">
    <source>
        <dbReference type="ARBA" id="ARBA00065558"/>
    </source>
</evidence>
<dbReference type="InterPro" id="IPR000210">
    <property type="entry name" value="BTB/POZ_dom"/>
</dbReference>
<accession>A0AA40HIY3</accession>
<evidence type="ECO:0000256" key="4">
    <source>
        <dbReference type="ARBA" id="ARBA00022771"/>
    </source>
</evidence>
<feature type="domain" description="C2H2-type" evidence="13">
    <location>
        <begin position="376"/>
        <end position="403"/>
    </location>
</feature>
<comment type="subunit">
    <text evidence="7">Associates with BCL6 through the BTB domain.</text>
</comment>
<evidence type="ECO:0000259" key="13">
    <source>
        <dbReference type="PROSITE" id="PS50157"/>
    </source>
</evidence>
<evidence type="ECO:0000256" key="9">
    <source>
        <dbReference type="ARBA" id="ARBA00081988"/>
    </source>
</evidence>
<dbReference type="FunFam" id="3.30.160.60:FF:001344">
    <property type="entry name" value="Zinc finger protein 16 like"/>
    <property type="match status" value="1"/>
</dbReference>
<dbReference type="InterPro" id="IPR050457">
    <property type="entry name" value="ZnFinger_BTB_dom_contain"/>
</dbReference>
<evidence type="ECO:0000256" key="10">
    <source>
        <dbReference type="PROSITE-ProRule" id="PRU00042"/>
    </source>
</evidence>
<evidence type="ECO:0000256" key="11">
    <source>
        <dbReference type="SAM" id="MobiDB-lite"/>
    </source>
</evidence>
<dbReference type="InterPro" id="IPR011333">
    <property type="entry name" value="SKP1/BTB/POZ_sf"/>
</dbReference>
<dbReference type="PANTHER" id="PTHR46105:SF25">
    <property type="entry name" value="ZGC:110075 PROTEIN"/>
    <property type="match status" value="1"/>
</dbReference>
<dbReference type="PROSITE" id="PS50157">
    <property type="entry name" value="ZINC_FINGER_C2H2_2"/>
    <property type="match status" value="5"/>
</dbReference>
<keyword evidence="5" id="KW-0862">Zinc</keyword>
<dbReference type="SMART" id="SM00225">
    <property type="entry name" value="BTB"/>
    <property type="match status" value="1"/>
</dbReference>
<dbReference type="PROSITE" id="PS50097">
    <property type="entry name" value="BTB"/>
    <property type="match status" value="1"/>
</dbReference>
<dbReference type="GO" id="GO:0000981">
    <property type="term" value="F:DNA-binding transcription factor activity, RNA polymerase II-specific"/>
    <property type="evidence" value="ECO:0007669"/>
    <property type="project" value="TreeGrafter"/>
</dbReference>
<dbReference type="GO" id="GO:0000978">
    <property type="term" value="F:RNA polymerase II cis-regulatory region sequence-specific DNA binding"/>
    <property type="evidence" value="ECO:0007669"/>
    <property type="project" value="TreeGrafter"/>
</dbReference>
<feature type="domain" description="C2H2-type" evidence="13">
    <location>
        <begin position="320"/>
        <end position="347"/>
    </location>
</feature>
<dbReference type="AlphaFoldDB" id="A0AA40HIY3"/>
<dbReference type="Pfam" id="PF00096">
    <property type="entry name" value="zf-C2H2"/>
    <property type="match status" value="3"/>
</dbReference>
<proteinExistence type="predicted"/>
<feature type="domain" description="BTB" evidence="12">
    <location>
        <begin position="38"/>
        <end position="105"/>
    </location>
</feature>
<feature type="domain" description="C2H2-type" evidence="13">
    <location>
        <begin position="432"/>
        <end position="460"/>
    </location>
</feature>
<feature type="domain" description="C2H2-type" evidence="13">
    <location>
        <begin position="348"/>
        <end position="375"/>
    </location>
</feature>
<gene>
    <name evidence="14" type="ORF">QTO34_009552</name>
</gene>
<evidence type="ECO:0000313" key="14">
    <source>
        <dbReference type="EMBL" id="KAK1331595.1"/>
    </source>
</evidence>
<evidence type="ECO:0000256" key="5">
    <source>
        <dbReference type="ARBA" id="ARBA00022833"/>
    </source>
</evidence>
<evidence type="ECO:0000259" key="12">
    <source>
        <dbReference type="PROSITE" id="PS50097"/>
    </source>
</evidence>
<sequence length="555" mass="59799">MGSAAAPERALGYVREFTRHSADVLGNLNELRLRGILTDVTLLVGGQPLRAHKAVLIACSGFFYSIFRGRAGVGVDVLSLPGGPEAGGFAPLLDFMYTSRLRLSPATAPAVLAAATYLQMDHVVQACHRFIQASYEPLGISLRPLEAEPPTPPTARPPGSPRCSEGHPDPPTESRSCSQGLPSPGSPDPKACNWKKYKFIVLNSQASQAGGLVGERSSGQLCPQAGLPSGDEASSSSSGSEEGPIPGSLQLLPLCSSNVGLQPIPPISHPGLKKPLHHLPLGGLVHHQEVNFSGCQNCEAVAGCSSGRDPLAPGDEDKPYKCQLCRSAFRYKGNLASHRTVHTGEKPYHCSICGARFNRPANLKTHSRIHSGEKPYKCETCGSRFVQVAHLRAHVLIHTGEKPYPCPTCGTRFRHLQTLKSHVRIHTGEKPYHCDPCGLHFRHKSQLRLHLRQKHGAATNTKLSHGPGPRPFLEARKAAGPHLASRSHLGMEACTAPPFSETATTFVSHWGEQGWQVTIRSASVLLVKTSSPQSVVSEERQARNWGGKRPEAWFS</sequence>
<dbReference type="Pfam" id="PF00651">
    <property type="entry name" value="BTB"/>
    <property type="match status" value="1"/>
</dbReference>
<feature type="region of interest" description="Disordered" evidence="11">
    <location>
        <begin position="143"/>
        <end position="189"/>
    </location>
</feature>
<dbReference type="FunFam" id="3.30.710.10:FF:000097">
    <property type="entry name" value="B-cell CLL/lymphoma 6 member B protein"/>
    <property type="match status" value="1"/>
</dbReference>
<evidence type="ECO:0000256" key="3">
    <source>
        <dbReference type="ARBA" id="ARBA00022737"/>
    </source>
</evidence>
<evidence type="ECO:0000256" key="6">
    <source>
        <dbReference type="ARBA" id="ARBA00023242"/>
    </source>
</evidence>
<dbReference type="InterPro" id="IPR036236">
    <property type="entry name" value="Znf_C2H2_sf"/>
</dbReference>
<dbReference type="SUPFAM" id="SSF57667">
    <property type="entry name" value="beta-beta-alpha zinc fingers"/>
    <property type="match status" value="3"/>
</dbReference>
<dbReference type="InterPro" id="IPR013087">
    <property type="entry name" value="Znf_C2H2_type"/>
</dbReference>
<feature type="domain" description="C2H2-type" evidence="13">
    <location>
        <begin position="404"/>
        <end position="431"/>
    </location>
</feature>
<feature type="compositionally biased region" description="Pro residues" evidence="11">
    <location>
        <begin position="147"/>
        <end position="160"/>
    </location>
</feature>
<dbReference type="GO" id="GO:0008270">
    <property type="term" value="F:zinc ion binding"/>
    <property type="evidence" value="ECO:0007669"/>
    <property type="project" value="UniProtKB-KW"/>
</dbReference>
<dbReference type="FunFam" id="3.30.160.60:FF:000289">
    <property type="entry name" value="B-cell CLL/lymphoma 6, member B"/>
    <property type="match status" value="1"/>
</dbReference>
<dbReference type="SMART" id="SM00355">
    <property type="entry name" value="ZnF_C2H2"/>
    <property type="match status" value="5"/>
</dbReference>
<keyword evidence="3" id="KW-0677">Repeat</keyword>
<evidence type="ECO:0000256" key="2">
    <source>
        <dbReference type="ARBA" id="ARBA00022723"/>
    </source>
</evidence>
<dbReference type="FunFam" id="3.30.160.60:FF:000065">
    <property type="entry name" value="B-cell CLL/lymphoma 6, member B"/>
    <property type="match status" value="1"/>
</dbReference>
<keyword evidence="6" id="KW-0539">Nucleus</keyword>